<dbReference type="InterPro" id="IPR020846">
    <property type="entry name" value="MFS_dom"/>
</dbReference>
<name>A0A8H4W4S2_9HELO</name>
<dbReference type="InterPro" id="IPR036259">
    <property type="entry name" value="MFS_trans_sf"/>
</dbReference>
<feature type="transmembrane region" description="Helical" evidence="6">
    <location>
        <begin position="566"/>
        <end position="588"/>
    </location>
</feature>
<protein>
    <recommendedName>
        <fullName evidence="7">Major facilitator superfamily (MFS) profile domain-containing protein</fullName>
    </recommendedName>
</protein>
<reference evidence="8 9" key="1">
    <citation type="submission" date="2020-03" db="EMBL/GenBank/DDBJ databases">
        <title>Draft Genome Sequence of Cudoniella acicularis.</title>
        <authorList>
            <person name="Buettner E."/>
            <person name="Kellner H."/>
        </authorList>
    </citation>
    <scope>NUCLEOTIDE SEQUENCE [LARGE SCALE GENOMIC DNA]</scope>
    <source>
        <strain evidence="8 9">DSM 108380</strain>
    </source>
</reference>
<feature type="transmembrane region" description="Helical" evidence="6">
    <location>
        <begin position="144"/>
        <end position="163"/>
    </location>
</feature>
<dbReference type="InterPro" id="IPR011701">
    <property type="entry name" value="MFS"/>
</dbReference>
<dbReference type="GO" id="GO:0005886">
    <property type="term" value="C:plasma membrane"/>
    <property type="evidence" value="ECO:0007669"/>
    <property type="project" value="TreeGrafter"/>
</dbReference>
<dbReference type="SUPFAM" id="SSF103473">
    <property type="entry name" value="MFS general substrate transporter"/>
    <property type="match status" value="1"/>
</dbReference>
<evidence type="ECO:0000256" key="1">
    <source>
        <dbReference type="ARBA" id="ARBA00004141"/>
    </source>
</evidence>
<dbReference type="EMBL" id="JAAMPI010000256">
    <property type="protein sequence ID" value="KAF4633476.1"/>
    <property type="molecule type" value="Genomic_DNA"/>
</dbReference>
<keyword evidence="9" id="KW-1185">Reference proteome</keyword>
<dbReference type="Pfam" id="PF07690">
    <property type="entry name" value="MFS_1"/>
    <property type="match status" value="1"/>
</dbReference>
<evidence type="ECO:0000256" key="5">
    <source>
        <dbReference type="SAM" id="MobiDB-lite"/>
    </source>
</evidence>
<feature type="transmembrane region" description="Helical" evidence="6">
    <location>
        <begin position="113"/>
        <end position="132"/>
    </location>
</feature>
<keyword evidence="2 6" id="KW-0812">Transmembrane</keyword>
<feature type="transmembrane region" description="Helical" evidence="6">
    <location>
        <begin position="393"/>
        <end position="412"/>
    </location>
</feature>
<evidence type="ECO:0000256" key="4">
    <source>
        <dbReference type="ARBA" id="ARBA00023136"/>
    </source>
</evidence>
<organism evidence="8 9">
    <name type="scientific">Cudoniella acicularis</name>
    <dbReference type="NCBI Taxonomy" id="354080"/>
    <lineage>
        <taxon>Eukaryota</taxon>
        <taxon>Fungi</taxon>
        <taxon>Dikarya</taxon>
        <taxon>Ascomycota</taxon>
        <taxon>Pezizomycotina</taxon>
        <taxon>Leotiomycetes</taxon>
        <taxon>Helotiales</taxon>
        <taxon>Tricladiaceae</taxon>
        <taxon>Cudoniella</taxon>
    </lineage>
</organism>
<keyword evidence="4 6" id="KW-0472">Membrane</keyword>
<dbReference type="AlphaFoldDB" id="A0A8H4W4S2"/>
<feature type="transmembrane region" description="Helical" evidence="6">
    <location>
        <begin position="200"/>
        <end position="220"/>
    </location>
</feature>
<feature type="region of interest" description="Disordered" evidence="5">
    <location>
        <begin position="516"/>
        <end position="560"/>
    </location>
</feature>
<dbReference type="GO" id="GO:0022857">
    <property type="term" value="F:transmembrane transporter activity"/>
    <property type="evidence" value="ECO:0007669"/>
    <property type="project" value="InterPro"/>
</dbReference>
<feature type="transmembrane region" description="Helical" evidence="6">
    <location>
        <begin position="352"/>
        <end position="372"/>
    </location>
</feature>
<dbReference type="Proteomes" id="UP000566819">
    <property type="component" value="Unassembled WGS sequence"/>
</dbReference>
<evidence type="ECO:0000256" key="6">
    <source>
        <dbReference type="SAM" id="Phobius"/>
    </source>
</evidence>
<feature type="transmembrane region" description="Helical" evidence="6">
    <location>
        <begin position="77"/>
        <end position="101"/>
    </location>
</feature>
<feature type="transmembrane region" description="Helical" evidence="6">
    <location>
        <begin position="418"/>
        <end position="436"/>
    </location>
</feature>
<dbReference type="PANTHER" id="PTHR23502:SF30">
    <property type="entry name" value="TRANSPORTER, PUTATIVE (AFU_ORTHOLOGUE AFUA_8G04702)-RELATED"/>
    <property type="match status" value="1"/>
</dbReference>
<evidence type="ECO:0000313" key="9">
    <source>
        <dbReference type="Proteomes" id="UP000566819"/>
    </source>
</evidence>
<feature type="region of interest" description="Disordered" evidence="5">
    <location>
        <begin position="1"/>
        <end position="24"/>
    </location>
</feature>
<comment type="caution">
    <text evidence="8">The sequence shown here is derived from an EMBL/GenBank/DDBJ whole genome shotgun (WGS) entry which is preliminary data.</text>
</comment>
<sequence length="608" mass="65066">MDDKTNTPPPGEKSLDEPSPVDVTPDVVELLPGTRLLVDIEHRLHSAHDADKEIVLIPEPSSDPDDPLNWSPVRKHFAFGIVCLYTLMLGGATISPGITYGALIVEFDATVNYLNTGAALSILFLGAGNLLLNPLALRFGRRPVYLFSAVLACVSQVVAAAAQNKGTAIGARILLGFAAAPFEQLPAISVDDQFFIHHRGFGISLYVVALTLGSTLGPLSAGFVIESMGWRWVYWFYAIFMGAIAIIIFLFLEETAYLRKPNTESTESAVTGKSTKTFVSRLALIPAVRPTEVPFLTLVFNPVRLLISPIVIWGGIVYGFGVSWLSIMAVTANEVFQSPLYGYNFSFSTLGLTNLATLIGAFIMIYAGGAGTDSFMVWKARKNNGIMEAESRIYSTFIAAPIMTGGLILYGVGAAAGLPWIGPVFGMGMIGAGLALSGEVTLGYTSEAFAGIEKGGEGMVAEAVTAMVFVRNCISCAMTFAIAPWIEHSGLRNCFIEVGLLAGVVLQRHTRKTHGHNFTERNTLSFRRQANNQSSKPASHYTTEPPTPPHHHQQQQQKMVQENDTIAITIVVLFVILALIGMGIYHLVSVARSSGGGSGGGSSGSGSD</sequence>
<dbReference type="PROSITE" id="PS50850">
    <property type="entry name" value="MFS"/>
    <property type="match status" value="1"/>
</dbReference>
<evidence type="ECO:0000259" key="7">
    <source>
        <dbReference type="PROSITE" id="PS50850"/>
    </source>
</evidence>
<evidence type="ECO:0000313" key="8">
    <source>
        <dbReference type="EMBL" id="KAF4633476.1"/>
    </source>
</evidence>
<dbReference type="PANTHER" id="PTHR23502">
    <property type="entry name" value="MAJOR FACILITATOR SUPERFAMILY"/>
    <property type="match status" value="1"/>
</dbReference>
<feature type="domain" description="Major facilitator superfamily (MFS) profile" evidence="7">
    <location>
        <begin position="78"/>
        <end position="511"/>
    </location>
</feature>
<feature type="compositionally biased region" description="Polar residues" evidence="5">
    <location>
        <begin position="520"/>
        <end position="541"/>
    </location>
</feature>
<feature type="transmembrane region" description="Helical" evidence="6">
    <location>
        <begin position="310"/>
        <end position="332"/>
    </location>
</feature>
<comment type="subcellular location">
    <subcellularLocation>
        <location evidence="1">Membrane</location>
        <topology evidence="1">Multi-pass membrane protein</topology>
    </subcellularLocation>
</comment>
<feature type="transmembrane region" description="Helical" evidence="6">
    <location>
        <begin position="232"/>
        <end position="252"/>
    </location>
</feature>
<dbReference type="Gene3D" id="1.20.1250.20">
    <property type="entry name" value="MFS general substrate transporter like domains"/>
    <property type="match status" value="1"/>
</dbReference>
<dbReference type="OrthoDB" id="5215911at2759"/>
<proteinExistence type="predicted"/>
<keyword evidence="3 6" id="KW-1133">Transmembrane helix</keyword>
<gene>
    <name evidence="8" type="ORF">G7Y89_g4650</name>
</gene>
<accession>A0A8H4W4S2</accession>
<evidence type="ECO:0000256" key="3">
    <source>
        <dbReference type="ARBA" id="ARBA00022989"/>
    </source>
</evidence>
<evidence type="ECO:0000256" key="2">
    <source>
        <dbReference type="ARBA" id="ARBA00022692"/>
    </source>
</evidence>
<feature type="transmembrane region" description="Helical" evidence="6">
    <location>
        <begin position="169"/>
        <end position="188"/>
    </location>
</feature>